<evidence type="ECO:0000313" key="2">
    <source>
        <dbReference type="Proteomes" id="UP000283090"/>
    </source>
</evidence>
<dbReference type="VEuPathDB" id="FungiDB:DFL_001728"/>
<dbReference type="RefSeq" id="XP_067493038.1">
    <property type="nucleotide sequence ID" value="XM_067630390.1"/>
</dbReference>
<dbReference type="Proteomes" id="UP000283090">
    <property type="component" value="Unassembled WGS sequence"/>
</dbReference>
<dbReference type="EMBL" id="SAEB01000003">
    <property type="protein sequence ID" value="RVD87494.1"/>
    <property type="molecule type" value="Genomic_DNA"/>
</dbReference>
<evidence type="ECO:0000313" key="1">
    <source>
        <dbReference type="EMBL" id="RVD87494.1"/>
    </source>
</evidence>
<accession>A0A437A8I2</accession>
<dbReference type="GeneID" id="93584039"/>
<sequence length="150" mass="17318">MKDALLPFAYRLKDILSNANEKPHVTITLESDLETQENSSVSDKRYEGLIEMVWPLTNGPWRSTIILSNSLKQQFGGQGLTERILRRCRGNLETEGEPEIQEVCGDVSVWSIKQYWNYKYEDGAGIGFKVRPEKRYKVGFRRAKAYDVRV</sequence>
<name>A0A437A8I2_ARTFL</name>
<organism evidence="1 2">
    <name type="scientific">Arthrobotrys flagrans</name>
    <name type="common">Nematode-trapping fungus</name>
    <name type="synonym">Trichothecium flagrans</name>
    <dbReference type="NCBI Taxonomy" id="97331"/>
    <lineage>
        <taxon>Eukaryota</taxon>
        <taxon>Fungi</taxon>
        <taxon>Dikarya</taxon>
        <taxon>Ascomycota</taxon>
        <taxon>Pezizomycotina</taxon>
        <taxon>Orbiliomycetes</taxon>
        <taxon>Orbiliales</taxon>
        <taxon>Orbiliaceae</taxon>
        <taxon>Arthrobotrys</taxon>
    </lineage>
</organism>
<dbReference type="OrthoDB" id="2951834at2759"/>
<protein>
    <submittedName>
        <fullName evidence="1">Uncharacterized protein</fullName>
    </submittedName>
</protein>
<keyword evidence="2" id="KW-1185">Reference proteome</keyword>
<proteinExistence type="predicted"/>
<reference evidence="1 2" key="1">
    <citation type="submission" date="2019-01" db="EMBL/GenBank/DDBJ databases">
        <title>Intercellular communication is required for trap formation in the nematode-trapping fungus Duddingtonia flagrans.</title>
        <authorList>
            <person name="Youssar L."/>
            <person name="Wernet V."/>
            <person name="Hensel N."/>
            <person name="Hildebrandt H.-G."/>
            <person name="Fischer R."/>
        </authorList>
    </citation>
    <scope>NUCLEOTIDE SEQUENCE [LARGE SCALE GENOMIC DNA]</scope>
    <source>
        <strain evidence="1 2">CBS H-5679</strain>
    </source>
</reference>
<gene>
    <name evidence="1" type="ORF">DFL_001728</name>
</gene>
<comment type="caution">
    <text evidence="1">The sequence shown here is derived from an EMBL/GenBank/DDBJ whole genome shotgun (WGS) entry which is preliminary data.</text>
</comment>
<dbReference type="AlphaFoldDB" id="A0A437A8I2"/>